<proteinExistence type="inferred from homology"/>
<keyword evidence="16" id="KW-1185">Reference proteome</keyword>
<evidence type="ECO:0000256" key="8">
    <source>
        <dbReference type="ARBA" id="ARBA00022723"/>
    </source>
</evidence>
<protein>
    <recommendedName>
        <fullName evidence="5">methionine adenosyltransferase</fullName>
        <ecNumber evidence="5">2.5.1.6</ecNumber>
    </recommendedName>
</protein>
<evidence type="ECO:0000259" key="13">
    <source>
        <dbReference type="Pfam" id="PF02772"/>
    </source>
</evidence>
<dbReference type="UniPathway" id="UPA00315">
    <property type="reaction ID" value="UER00080"/>
</dbReference>
<dbReference type="GO" id="GO:0006730">
    <property type="term" value="P:one-carbon metabolic process"/>
    <property type="evidence" value="ECO:0007669"/>
    <property type="project" value="UniProtKB-KW"/>
</dbReference>
<dbReference type="InterPro" id="IPR022636">
    <property type="entry name" value="S-AdoMet_synthetase_sfam"/>
</dbReference>
<dbReference type="GO" id="GO:0005524">
    <property type="term" value="F:ATP binding"/>
    <property type="evidence" value="ECO:0007669"/>
    <property type="project" value="UniProtKB-KW"/>
</dbReference>
<evidence type="ECO:0000256" key="5">
    <source>
        <dbReference type="ARBA" id="ARBA00012828"/>
    </source>
</evidence>
<keyword evidence="6" id="KW-0554">One-carbon metabolism</keyword>
<evidence type="ECO:0000259" key="14">
    <source>
        <dbReference type="Pfam" id="PF02773"/>
    </source>
</evidence>
<organism evidence="15 16">
    <name type="scientific">Bubo bubo</name>
    <name type="common">Eurasian eagle-owl</name>
    <name type="synonym">Strix bubo</name>
    <dbReference type="NCBI Taxonomy" id="30461"/>
    <lineage>
        <taxon>Eukaryota</taxon>
        <taxon>Metazoa</taxon>
        <taxon>Chordata</taxon>
        <taxon>Craniata</taxon>
        <taxon>Vertebrata</taxon>
        <taxon>Euteleostomi</taxon>
        <taxon>Archelosauria</taxon>
        <taxon>Archosauria</taxon>
        <taxon>Dinosauria</taxon>
        <taxon>Saurischia</taxon>
        <taxon>Theropoda</taxon>
        <taxon>Coelurosauria</taxon>
        <taxon>Aves</taxon>
        <taxon>Neognathae</taxon>
        <taxon>Neoaves</taxon>
        <taxon>Telluraves</taxon>
        <taxon>Strigiformes</taxon>
        <taxon>Strigidae</taxon>
        <taxon>Bubo</taxon>
    </lineage>
</organism>
<dbReference type="PROSITE" id="PS00377">
    <property type="entry name" value="ADOMET_SYNTHASE_2"/>
    <property type="match status" value="1"/>
</dbReference>
<comment type="similarity">
    <text evidence="4">Belongs to the AdoMet synthase family.</text>
</comment>
<feature type="domain" description="S-adenosylmethionine synthetase C-terminal" evidence="14">
    <location>
        <begin position="200"/>
        <end position="315"/>
    </location>
</feature>
<comment type="pathway">
    <text evidence="3">Amino-acid biosynthesis; S-adenosyl-L-methionine biosynthesis; S-adenosyl-L-methionine from L-methionine: step 1/1.</text>
</comment>
<evidence type="ECO:0000256" key="6">
    <source>
        <dbReference type="ARBA" id="ARBA00022563"/>
    </source>
</evidence>
<evidence type="ECO:0000256" key="9">
    <source>
        <dbReference type="ARBA" id="ARBA00022741"/>
    </source>
</evidence>
<accession>A0A8C0FIN7</accession>
<keyword evidence="8" id="KW-0479">Metal-binding</keyword>
<evidence type="ECO:0000256" key="2">
    <source>
        <dbReference type="ARBA" id="ARBA00001958"/>
    </source>
</evidence>
<dbReference type="InterPro" id="IPR002133">
    <property type="entry name" value="S-AdoMet_synthetase"/>
</dbReference>
<name>A0A8C0FIN7_BUBBB</name>
<reference evidence="15" key="1">
    <citation type="submission" date="2025-08" db="UniProtKB">
        <authorList>
            <consortium name="Ensembl"/>
        </authorList>
    </citation>
    <scope>IDENTIFICATION</scope>
</reference>
<dbReference type="Pfam" id="PF02772">
    <property type="entry name" value="S-AdoMet_synt_M"/>
    <property type="match status" value="1"/>
</dbReference>
<keyword evidence="10" id="KW-0067">ATP-binding</keyword>
<dbReference type="GO" id="GO:0046872">
    <property type="term" value="F:metal ion binding"/>
    <property type="evidence" value="ECO:0007669"/>
    <property type="project" value="UniProtKB-KW"/>
</dbReference>
<dbReference type="InterPro" id="IPR022630">
    <property type="entry name" value="S-AdoMet_synt_C"/>
</dbReference>
<evidence type="ECO:0000256" key="3">
    <source>
        <dbReference type="ARBA" id="ARBA00005224"/>
    </source>
</evidence>
<evidence type="ECO:0000256" key="1">
    <source>
        <dbReference type="ARBA" id="ARBA00001946"/>
    </source>
</evidence>
<keyword evidence="9" id="KW-0547">Nucleotide-binding</keyword>
<dbReference type="Ensembl" id="ENSBOBT00000020423.1">
    <property type="protein sequence ID" value="ENSBOBP00000019968.1"/>
    <property type="gene ID" value="ENSBOBG00000012120.1"/>
</dbReference>
<dbReference type="AlphaFoldDB" id="A0A8C0FIN7"/>
<evidence type="ECO:0000256" key="10">
    <source>
        <dbReference type="ARBA" id="ARBA00022840"/>
    </source>
</evidence>
<dbReference type="Proteomes" id="UP000694567">
    <property type="component" value="Unplaced"/>
</dbReference>
<dbReference type="GO" id="GO:0006556">
    <property type="term" value="P:S-adenosylmethionine biosynthetic process"/>
    <property type="evidence" value="ECO:0007669"/>
    <property type="project" value="UniProtKB-UniPathway"/>
</dbReference>
<comment type="cofactor">
    <cofactor evidence="2">
        <name>K(+)</name>
        <dbReference type="ChEBI" id="CHEBI:29103"/>
    </cofactor>
</comment>
<dbReference type="InterPro" id="IPR022631">
    <property type="entry name" value="ADOMET_SYNTHASE_CS"/>
</dbReference>
<evidence type="ECO:0000313" key="15">
    <source>
        <dbReference type="Ensembl" id="ENSBOBP00000019968.1"/>
    </source>
</evidence>
<evidence type="ECO:0000256" key="11">
    <source>
        <dbReference type="ARBA" id="ARBA00022842"/>
    </source>
</evidence>
<reference evidence="15" key="2">
    <citation type="submission" date="2025-09" db="UniProtKB">
        <authorList>
            <consortium name="Ensembl"/>
        </authorList>
    </citation>
    <scope>IDENTIFICATION</scope>
</reference>
<dbReference type="Pfam" id="PF02773">
    <property type="entry name" value="S-AdoMet_synt_C"/>
    <property type="match status" value="1"/>
</dbReference>
<dbReference type="InterPro" id="IPR022629">
    <property type="entry name" value="S-AdoMet_synt_central"/>
</dbReference>
<sequence>METCEWPVLVPERMNVMSVFYLLDKICDQISDAVLDAHLSFDPDAKVCVAKTGMILLYYQQICKEIKHAVSHGKSNDDVGAEDQGLIFGYATDETEECMPLSVLLVHKTTASRKTLKWNGTWLWLRPGRKTQVCNVDSNGTVEPIQVYTLVISVHHALNTPLQQIQKELMEKVVKEIIPEKYLDEGTIYHLLPSEKFVEGGPKSDPGLTGRKIIGTYGGWGSHGGGAFSGKDPSKVDCSAAYAAQWITKSLVKADLCKRVLTQLSYAIVLSLPLVISIVWKNFDLRFGAIIRFAKPIYQNPACYGHFGREEYTWEIPKKLLY</sequence>
<keyword evidence="12" id="KW-0630">Potassium</keyword>
<keyword evidence="7" id="KW-0808">Transferase</keyword>
<evidence type="ECO:0000256" key="4">
    <source>
        <dbReference type="ARBA" id="ARBA00009685"/>
    </source>
</evidence>
<evidence type="ECO:0000313" key="16">
    <source>
        <dbReference type="Proteomes" id="UP000694567"/>
    </source>
</evidence>
<keyword evidence="11" id="KW-0460">Magnesium</keyword>
<evidence type="ECO:0000256" key="12">
    <source>
        <dbReference type="ARBA" id="ARBA00022958"/>
    </source>
</evidence>
<dbReference type="EC" id="2.5.1.6" evidence="5"/>
<dbReference type="PANTHER" id="PTHR11964">
    <property type="entry name" value="S-ADENOSYLMETHIONINE SYNTHETASE"/>
    <property type="match status" value="1"/>
</dbReference>
<comment type="cofactor">
    <cofactor evidence="1">
        <name>Mg(2+)</name>
        <dbReference type="ChEBI" id="CHEBI:18420"/>
    </cofactor>
</comment>
<feature type="domain" description="S-adenosylmethionine synthetase central" evidence="13">
    <location>
        <begin position="79"/>
        <end position="197"/>
    </location>
</feature>
<dbReference type="Gene3D" id="3.30.300.10">
    <property type="match status" value="4"/>
</dbReference>
<dbReference type="GO" id="GO:0004478">
    <property type="term" value="F:methionine adenosyltransferase activity"/>
    <property type="evidence" value="ECO:0007669"/>
    <property type="project" value="UniProtKB-EC"/>
</dbReference>
<evidence type="ECO:0000256" key="7">
    <source>
        <dbReference type="ARBA" id="ARBA00022679"/>
    </source>
</evidence>
<dbReference type="SUPFAM" id="SSF55973">
    <property type="entry name" value="S-adenosylmethionine synthetase"/>
    <property type="match status" value="3"/>
</dbReference>
<dbReference type="FunFam" id="3.30.300.10:FF:000003">
    <property type="entry name" value="S-adenosylmethionine synthase"/>
    <property type="match status" value="1"/>
</dbReference>